<dbReference type="PANTHER" id="PTHR33376">
    <property type="match status" value="1"/>
</dbReference>
<feature type="signal peptide" evidence="2">
    <location>
        <begin position="1"/>
        <end position="20"/>
    </location>
</feature>
<comment type="caution">
    <text evidence="3">The sequence shown here is derived from an EMBL/GenBank/DDBJ whole genome shotgun (WGS) entry which is preliminary data.</text>
</comment>
<dbReference type="AlphaFoldDB" id="A0A2M9FV95"/>
<dbReference type="PANTHER" id="PTHR33376:SF15">
    <property type="entry name" value="BLL6794 PROTEIN"/>
    <property type="match status" value="1"/>
</dbReference>
<proteinExistence type="predicted"/>
<dbReference type="Proteomes" id="UP000229498">
    <property type="component" value="Unassembled WGS sequence"/>
</dbReference>
<gene>
    <name evidence="3" type="ORF">CVT23_22465</name>
</gene>
<protein>
    <recommendedName>
        <fullName evidence="5">C4-dicarboxylate ABC transporter substrate-binding protein</fullName>
    </recommendedName>
</protein>
<evidence type="ECO:0008006" key="5">
    <source>
        <dbReference type="Google" id="ProtNLM"/>
    </source>
</evidence>
<evidence type="ECO:0000313" key="3">
    <source>
        <dbReference type="EMBL" id="PJK27385.1"/>
    </source>
</evidence>
<dbReference type="Gene3D" id="3.40.190.170">
    <property type="entry name" value="Bacterial extracellular solute-binding protein, family 7"/>
    <property type="match status" value="1"/>
</dbReference>
<name>A0A2M9FV95_9PROT</name>
<accession>A0A2M9FV95</accession>
<organism evidence="3 4">
    <name type="scientific">Minwuia thermotolerans</name>
    <dbReference type="NCBI Taxonomy" id="2056226"/>
    <lineage>
        <taxon>Bacteria</taxon>
        <taxon>Pseudomonadati</taxon>
        <taxon>Pseudomonadota</taxon>
        <taxon>Alphaproteobacteria</taxon>
        <taxon>Minwuiales</taxon>
        <taxon>Minwuiaceae</taxon>
        <taxon>Minwuia</taxon>
    </lineage>
</organism>
<evidence type="ECO:0000256" key="1">
    <source>
        <dbReference type="ARBA" id="ARBA00022729"/>
    </source>
</evidence>
<evidence type="ECO:0000313" key="4">
    <source>
        <dbReference type="Proteomes" id="UP000229498"/>
    </source>
</evidence>
<dbReference type="RefSeq" id="WP_109795069.1">
    <property type="nucleotide sequence ID" value="NZ_PHIG01000066.1"/>
</dbReference>
<dbReference type="EMBL" id="PHIG01000066">
    <property type="protein sequence ID" value="PJK27385.1"/>
    <property type="molecule type" value="Genomic_DNA"/>
</dbReference>
<dbReference type="SUPFAM" id="SSF53850">
    <property type="entry name" value="Periplasmic binding protein-like II"/>
    <property type="match status" value="1"/>
</dbReference>
<keyword evidence="4" id="KW-1185">Reference proteome</keyword>
<dbReference type="GO" id="GO:0055085">
    <property type="term" value="P:transmembrane transport"/>
    <property type="evidence" value="ECO:0007669"/>
    <property type="project" value="InterPro"/>
</dbReference>
<dbReference type="InterPro" id="IPR038404">
    <property type="entry name" value="TRAP_DctP_sf"/>
</dbReference>
<evidence type="ECO:0000256" key="2">
    <source>
        <dbReference type="SAM" id="SignalP"/>
    </source>
</evidence>
<dbReference type="NCBIfam" id="NF037995">
    <property type="entry name" value="TRAP_S1"/>
    <property type="match status" value="1"/>
</dbReference>
<dbReference type="Pfam" id="PF03480">
    <property type="entry name" value="DctP"/>
    <property type="match status" value="1"/>
</dbReference>
<keyword evidence="1 2" id="KW-0732">Signal</keyword>
<feature type="chain" id="PRO_5014883438" description="C4-dicarboxylate ABC transporter substrate-binding protein" evidence="2">
    <location>
        <begin position="21"/>
        <end position="334"/>
    </location>
</feature>
<reference evidence="3 4" key="1">
    <citation type="submission" date="2017-11" db="EMBL/GenBank/DDBJ databases">
        <title>Draft genome sequence of Rhizobiales bacterium SY3-13.</title>
        <authorList>
            <person name="Sun C."/>
        </authorList>
    </citation>
    <scope>NUCLEOTIDE SEQUENCE [LARGE SCALE GENOMIC DNA]</scope>
    <source>
        <strain evidence="3 4">SY3-13</strain>
    </source>
</reference>
<sequence length="334" mass="37126">MKRLLQMTVAAGVIALGATAAVKAETVLKLGHYYSVEDFRGKTAQKFADLVKEKTNGEVTVQVFPNESLVKGREGFQSVAQGVIDMYHTSNVYFAGQVPLVNIFALPFPPAGFDDEALYAFNADPRVKKIFAERMADANVMNLGTVNSTGDAHMYFRTPVRNLEDMEGKMVRVGGGYADRAMQLIGASVASLSAAEQFLALQTGTVDGIGTTHSSYVRFRLDEVAPYHLEVSFLRIPYWIIMNKRKWDSLSSEVQAQINEAIDGTQAWSKEHFDAEQEKLLTQVRNKAKENIVISPEEQARWEARMEPLQALFIEDNGAAAKELLEIMAEYSKK</sequence>
<dbReference type="OrthoDB" id="9803763at2"/>
<dbReference type="CDD" id="cd13603">
    <property type="entry name" value="PBP2_TRAP_Siap_TeaA_like"/>
    <property type="match status" value="1"/>
</dbReference>
<dbReference type="InterPro" id="IPR018389">
    <property type="entry name" value="DctP_fam"/>
</dbReference>